<protein>
    <submittedName>
        <fullName evidence="2">Uncharacterized protein</fullName>
    </submittedName>
</protein>
<evidence type="ECO:0000256" key="1">
    <source>
        <dbReference type="SAM" id="MobiDB-lite"/>
    </source>
</evidence>
<gene>
    <name evidence="2" type="ORF">GCM10023258_10130</name>
</gene>
<feature type="compositionally biased region" description="Basic and acidic residues" evidence="1">
    <location>
        <begin position="107"/>
        <end position="120"/>
    </location>
</feature>
<proteinExistence type="predicted"/>
<comment type="caution">
    <text evidence="2">The sequence shown here is derived from an EMBL/GenBank/DDBJ whole genome shotgun (WGS) entry which is preliminary data.</text>
</comment>
<evidence type="ECO:0000313" key="3">
    <source>
        <dbReference type="Proteomes" id="UP001500427"/>
    </source>
</evidence>
<dbReference type="Proteomes" id="UP001500427">
    <property type="component" value="Unassembled WGS sequence"/>
</dbReference>
<dbReference type="EMBL" id="BAABIW010000008">
    <property type="protein sequence ID" value="GAA5021054.1"/>
    <property type="molecule type" value="Genomic_DNA"/>
</dbReference>
<name>A0ABP9J594_9MICO</name>
<accession>A0ABP9J594</accession>
<reference evidence="3" key="1">
    <citation type="journal article" date="2019" name="Int. J. Syst. Evol. Microbiol.">
        <title>The Global Catalogue of Microorganisms (GCM) 10K type strain sequencing project: providing services to taxonomists for standard genome sequencing and annotation.</title>
        <authorList>
            <consortium name="The Broad Institute Genomics Platform"/>
            <consortium name="The Broad Institute Genome Sequencing Center for Infectious Disease"/>
            <person name="Wu L."/>
            <person name="Ma J."/>
        </authorList>
    </citation>
    <scope>NUCLEOTIDE SEQUENCE [LARGE SCALE GENOMIC DNA]</scope>
    <source>
        <strain evidence="3">JCM 17687</strain>
    </source>
</reference>
<evidence type="ECO:0000313" key="2">
    <source>
        <dbReference type="EMBL" id="GAA5021054.1"/>
    </source>
</evidence>
<feature type="region of interest" description="Disordered" evidence="1">
    <location>
        <begin position="107"/>
        <end position="127"/>
    </location>
</feature>
<organism evidence="2 3">
    <name type="scientific">Terrabacter aeriphilus</name>
    <dbReference type="NCBI Taxonomy" id="515662"/>
    <lineage>
        <taxon>Bacteria</taxon>
        <taxon>Bacillati</taxon>
        <taxon>Actinomycetota</taxon>
        <taxon>Actinomycetes</taxon>
        <taxon>Micrococcales</taxon>
        <taxon>Intrasporangiaceae</taxon>
        <taxon>Terrabacter</taxon>
    </lineage>
</organism>
<keyword evidence="3" id="KW-1185">Reference proteome</keyword>
<dbReference type="SUPFAM" id="SSF89372">
    <property type="entry name" value="Fucose-specific lectin"/>
    <property type="match status" value="1"/>
</dbReference>
<sequence>MPGQAVKWLPRSDIPPGPHVIHTTVNGRPLVIAELRGWLTQADERGGADPDWHFHLELDTQWMRTAGINPALFCMPGDVFRDAAPDPTQARRRTGDFGIHIELDGWPRNDERAHPAKPDDWQATDLPSAKPGVTYAYDPRSYAASAYADTAVAVHHYVSIWGALVTDDPHAADRFVYTNELLVNGLQALRVMLDLDPLDRDKHVGWVNYAAKAANAWIWGGDRAYADPLNGARWNEIHSPDSFERLEDKAPDRKCYQVVGCARRGPDDAEKTVYRTVLRGPEGANPGSVLRYRRSTTRWTTPDAAQVSVTVRESGPDAAVTVEVTLLSQGVVPKDAHYCELFELWWETPVKHVGDTWITTRDANGDWVPATDLGAALGVTSVVTNATVAGHPDRGELQVALITNGQVLHAARDTAGTWSPAGDMTGAACLPLGIRAVASAMLADASAQYVALDADGHAWHTVRRPDGSWQDAGDLTAALGVTDPVAWAALTPGTAGDDLDVTLEVFTAVQPVPAEDDVEVARHPIVRPHPSPHVVSKVLHTVRRGDGSWDPVEDLTVTAGLASTVRVAAAHNPNDQSTLLFAVGRDHRVRSVRWQAGQPVARALDLSSHYWTGAPDGAMPAVAATPDGHIQAAVLTTAGQVLHGILRPDGTWTPIGDATGAAHLPAGATCVAATSSAEGSANYVVIA</sequence>